<dbReference type="Proteomes" id="UP000501793">
    <property type="component" value="Chromosome"/>
</dbReference>
<organism evidence="1 2">
    <name type="scientific">Kyrpidia spormannii</name>
    <dbReference type="NCBI Taxonomy" id="2055160"/>
    <lineage>
        <taxon>Bacteria</taxon>
        <taxon>Bacillati</taxon>
        <taxon>Bacillota</taxon>
        <taxon>Bacilli</taxon>
        <taxon>Bacillales</taxon>
        <taxon>Alicyclobacillaceae</taxon>
        <taxon>Kyrpidia</taxon>
    </lineage>
</organism>
<proteinExistence type="predicted"/>
<evidence type="ECO:0000313" key="2">
    <source>
        <dbReference type="Proteomes" id="UP000501793"/>
    </source>
</evidence>
<evidence type="ECO:0000313" key="1">
    <source>
        <dbReference type="EMBL" id="CAB3395083.1"/>
    </source>
</evidence>
<accession>A0ACA8ZDX4</accession>
<name>A0ACA8ZDX4_9BACL</name>
<keyword evidence="2" id="KW-1185">Reference proteome</keyword>
<reference evidence="1" key="1">
    <citation type="submission" date="2020-04" db="EMBL/GenBank/DDBJ databases">
        <authorList>
            <person name="Hogendoorn C."/>
        </authorList>
    </citation>
    <scope>NUCLEOTIDE SEQUENCE</scope>
    <source>
        <strain evidence="1">FAVT5</strain>
    </source>
</reference>
<sequence length="37" mass="4080">MQNQVEFVRHGLSPFQAVAQPDKLGALSDNLDLLLLT</sequence>
<gene>
    <name evidence="1" type="ORF">FAVT5_3211</name>
</gene>
<protein>
    <submittedName>
        <fullName evidence="1">Uncharacterized protein</fullName>
    </submittedName>
</protein>
<dbReference type="EMBL" id="LR792684">
    <property type="protein sequence ID" value="CAB3395083.1"/>
    <property type="molecule type" value="Genomic_DNA"/>
</dbReference>